<gene>
    <name evidence="16" type="ORF">C4D60_Mb01t27120</name>
</gene>
<dbReference type="EC" id="3.2.1.67" evidence="8"/>
<evidence type="ECO:0000256" key="11">
    <source>
        <dbReference type="ARBA" id="ARBA00057651"/>
    </source>
</evidence>
<dbReference type="PROSITE" id="PS00502">
    <property type="entry name" value="POLYGALACTURONASE"/>
    <property type="match status" value="1"/>
</dbReference>
<dbReference type="EMBL" id="PYDT01000004">
    <property type="protein sequence ID" value="THU64502.1"/>
    <property type="molecule type" value="Genomic_DNA"/>
</dbReference>
<evidence type="ECO:0000256" key="12">
    <source>
        <dbReference type="ARBA" id="ARBA00068298"/>
    </source>
</evidence>
<dbReference type="SMART" id="SM00710">
    <property type="entry name" value="PbH1"/>
    <property type="match status" value="6"/>
</dbReference>
<evidence type="ECO:0000256" key="1">
    <source>
        <dbReference type="ARBA" id="ARBA00004191"/>
    </source>
</evidence>
<dbReference type="FunFam" id="2.160.20.10:FF:000004">
    <property type="entry name" value="Pectin lyase-like superfamily protein"/>
    <property type="match status" value="1"/>
</dbReference>
<dbReference type="InterPro" id="IPR000743">
    <property type="entry name" value="Glyco_hydro_28"/>
</dbReference>
<evidence type="ECO:0000256" key="4">
    <source>
        <dbReference type="ARBA" id="ARBA00022525"/>
    </source>
</evidence>
<protein>
    <recommendedName>
        <fullName evidence="12">Exopolygalacturonase</fullName>
        <ecNumber evidence="8">3.2.1.67</ecNumber>
    </recommendedName>
    <alternativeName>
        <fullName evidence="9">Galacturan 1,4-alpha-galacturonidase</fullName>
    </alternativeName>
    <alternativeName>
        <fullName evidence="13">Pectinase</fullName>
    </alternativeName>
</protein>
<evidence type="ECO:0000256" key="13">
    <source>
        <dbReference type="ARBA" id="ARBA00083621"/>
    </source>
</evidence>
<dbReference type="Proteomes" id="UP000317650">
    <property type="component" value="Chromosome 1"/>
</dbReference>
<dbReference type="AlphaFoldDB" id="A0A4S8JR24"/>
<keyword evidence="5 15" id="KW-0378">Hydrolase</keyword>
<comment type="similarity">
    <text evidence="2 15">Belongs to the glycosyl hydrolase 28 family.</text>
</comment>
<evidence type="ECO:0000256" key="6">
    <source>
        <dbReference type="ARBA" id="ARBA00023295"/>
    </source>
</evidence>
<name>A0A4S8JR24_MUSBA</name>
<evidence type="ECO:0000256" key="5">
    <source>
        <dbReference type="ARBA" id="ARBA00022801"/>
    </source>
</evidence>
<evidence type="ECO:0000256" key="14">
    <source>
        <dbReference type="PROSITE-ProRule" id="PRU10052"/>
    </source>
</evidence>
<evidence type="ECO:0000256" key="2">
    <source>
        <dbReference type="ARBA" id="ARBA00008834"/>
    </source>
</evidence>
<dbReference type="InterPro" id="IPR011050">
    <property type="entry name" value="Pectin_lyase_fold/virulence"/>
</dbReference>
<dbReference type="GO" id="GO:0005975">
    <property type="term" value="P:carbohydrate metabolic process"/>
    <property type="evidence" value="ECO:0007669"/>
    <property type="project" value="InterPro"/>
</dbReference>
<proteinExistence type="inferred from homology"/>
<comment type="function">
    <text evidence="11">May function in depolymerizing pectin during pollen development, germination, and tube growth. Acts as an exo-polygalacturonase.</text>
</comment>
<keyword evidence="6 15" id="KW-0326">Glycosidase</keyword>
<dbReference type="PANTHER" id="PTHR31375">
    <property type="match status" value="1"/>
</dbReference>
<dbReference type="Gene3D" id="2.160.20.10">
    <property type="entry name" value="Single-stranded right-handed beta-helix, Pectin lyase-like"/>
    <property type="match status" value="1"/>
</dbReference>
<evidence type="ECO:0000313" key="16">
    <source>
        <dbReference type="EMBL" id="THU64502.1"/>
    </source>
</evidence>
<evidence type="ECO:0000256" key="8">
    <source>
        <dbReference type="ARBA" id="ARBA00038933"/>
    </source>
</evidence>
<keyword evidence="7" id="KW-0961">Cell wall biogenesis/degradation</keyword>
<dbReference type="GO" id="GO:0071555">
    <property type="term" value="P:cell wall organization"/>
    <property type="evidence" value="ECO:0007669"/>
    <property type="project" value="UniProtKB-KW"/>
</dbReference>
<feature type="active site" evidence="14">
    <location>
        <position position="353"/>
    </location>
</feature>
<dbReference type="SUPFAM" id="SSF51126">
    <property type="entry name" value="Pectin lyase-like"/>
    <property type="match status" value="1"/>
</dbReference>
<comment type="subcellular location">
    <subcellularLocation>
        <location evidence="1">Secreted</location>
        <location evidence="1">Cell wall</location>
    </subcellularLocation>
</comment>
<comment type="caution">
    <text evidence="16">The sequence shown here is derived from an EMBL/GenBank/DDBJ whole genome shotgun (WGS) entry which is preliminary data.</text>
</comment>
<organism evidence="16 17">
    <name type="scientific">Musa balbisiana</name>
    <name type="common">Banana</name>
    <dbReference type="NCBI Taxonomy" id="52838"/>
    <lineage>
        <taxon>Eukaryota</taxon>
        <taxon>Viridiplantae</taxon>
        <taxon>Streptophyta</taxon>
        <taxon>Embryophyta</taxon>
        <taxon>Tracheophyta</taxon>
        <taxon>Spermatophyta</taxon>
        <taxon>Magnoliopsida</taxon>
        <taxon>Liliopsida</taxon>
        <taxon>Zingiberales</taxon>
        <taxon>Musaceae</taxon>
        <taxon>Musa</taxon>
    </lineage>
</organism>
<evidence type="ECO:0000256" key="15">
    <source>
        <dbReference type="RuleBase" id="RU361169"/>
    </source>
</evidence>
<keyword evidence="4" id="KW-0964">Secreted</keyword>
<dbReference type="Pfam" id="PF00295">
    <property type="entry name" value="Glyco_hydro_28"/>
    <property type="match status" value="1"/>
</dbReference>
<accession>A0A4S8JR24</accession>
<dbReference type="STRING" id="52838.A0A4S8JR24"/>
<evidence type="ECO:0000256" key="3">
    <source>
        <dbReference type="ARBA" id="ARBA00022512"/>
    </source>
</evidence>
<evidence type="ECO:0000256" key="10">
    <source>
        <dbReference type="ARBA" id="ARBA00048766"/>
    </source>
</evidence>
<dbReference type="InterPro" id="IPR006626">
    <property type="entry name" value="PbH1"/>
</dbReference>
<evidence type="ECO:0000313" key="17">
    <source>
        <dbReference type="Proteomes" id="UP000317650"/>
    </source>
</evidence>
<dbReference type="InterPro" id="IPR012334">
    <property type="entry name" value="Pectin_lyas_fold"/>
</dbReference>
<comment type="catalytic activity">
    <reaction evidence="10">
        <text>[(1-&gt;4)-alpha-D-galacturonosyl](n) + H2O = alpha-D-galacturonate + [(1-&gt;4)-alpha-D-galacturonosyl](n-1)</text>
        <dbReference type="Rhea" id="RHEA:14117"/>
        <dbReference type="Rhea" id="RHEA-COMP:14570"/>
        <dbReference type="Rhea" id="RHEA-COMP:14572"/>
        <dbReference type="ChEBI" id="CHEBI:15377"/>
        <dbReference type="ChEBI" id="CHEBI:58658"/>
        <dbReference type="ChEBI" id="CHEBI:140523"/>
        <dbReference type="EC" id="3.2.1.67"/>
    </reaction>
</comment>
<dbReference type="GO" id="GO:0004650">
    <property type="term" value="F:polygalacturonase activity"/>
    <property type="evidence" value="ECO:0007669"/>
    <property type="project" value="InterPro"/>
</dbReference>
<sequence>MAHQTDLNKVGREAFGLLEEYLRRRGPPPSPPRSNTHQYYNYAPPKNELHSVRDPKEFDGVLIVTRRVPWRNYGQNHYFRIIFLCSSPRLRRSNWKKRKGLNQGHDTQPAMASKMVLDLFCFTVLVLCMANPSLEQEIFDPMDFEAVGDGETDDGQALVDAWDSACEHRAPAIFVIPNRTFLAGPASFEGPCRVTPKVQILGTVKAVPSMNDYYNPGWFEFKHLNGLEIGGGGTLDGQGAASWNKTNCPPKRSCKSLPISMRLLMVSNATIANLTFINSKGFHIGLQQSSSVTISRLRISAPADSPNTDGIHISRSDNVMLTSLNIGTGDDCISIGQGVNNLQISDVTCGPGHGISVGSLGKYMNEEDVSGVSVRNCTVSGTTNGVRIKTWPGSPPSQASNFTFEDIIMHNVSNPIIIDQHYCPDHDCVVSPSRVKIQNVMFRRIQGTSNDPVAVKLLCSETMACENVHLQDISLIMENNTTTSNITSSCSNVKGVAVGLQNPESCLC</sequence>
<keyword evidence="17" id="KW-1185">Reference proteome</keyword>
<dbReference type="GO" id="GO:0047911">
    <property type="term" value="F:galacturan 1,4-alpha-galacturonidase activity"/>
    <property type="evidence" value="ECO:0007669"/>
    <property type="project" value="UniProtKB-EC"/>
</dbReference>
<keyword evidence="3" id="KW-0134">Cell wall</keyword>
<evidence type="ECO:0000256" key="7">
    <source>
        <dbReference type="ARBA" id="ARBA00023316"/>
    </source>
</evidence>
<evidence type="ECO:0000256" key="9">
    <source>
        <dbReference type="ARBA" id="ARBA00043142"/>
    </source>
</evidence>
<reference evidence="16 17" key="1">
    <citation type="journal article" date="2019" name="Nat. Plants">
        <title>Genome sequencing of Musa balbisiana reveals subgenome evolution and function divergence in polyploid bananas.</title>
        <authorList>
            <person name="Yao X."/>
        </authorList>
    </citation>
    <scope>NUCLEOTIDE SEQUENCE [LARGE SCALE GENOMIC DNA]</scope>
    <source>
        <strain evidence="17">cv. DH-PKW</strain>
        <tissue evidence="16">Leaves</tissue>
    </source>
</reference>